<protein>
    <submittedName>
        <fullName evidence="1">Uncharacterized protein</fullName>
    </submittedName>
</protein>
<evidence type="ECO:0000313" key="1">
    <source>
        <dbReference type="EMBL" id="OMO89135.1"/>
    </source>
</evidence>
<dbReference type="OrthoDB" id="1891930at2759"/>
<dbReference type="AlphaFoldDB" id="A0A1R3J2T7"/>
<reference evidence="1 2" key="1">
    <citation type="submission" date="2013-09" db="EMBL/GenBank/DDBJ databases">
        <title>Corchorus capsularis genome sequencing.</title>
        <authorList>
            <person name="Alam M."/>
            <person name="Haque M.S."/>
            <person name="Islam M.S."/>
            <person name="Emdad E.M."/>
            <person name="Islam M.M."/>
            <person name="Ahmed B."/>
            <person name="Halim A."/>
            <person name="Hossen Q.M.M."/>
            <person name="Hossain M.Z."/>
            <person name="Ahmed R."/>
            <person name="Khan M.M."/>
            <person name="Islam R."/>
            <person name="Rashid M.M."/>
            <person name="Khan S.A."/>
            <person name="Rahman M.S."/>
            <person name="Alam M."/>
        </authorList>
    </citation>
    <scope>NUCLEOTIDE SEQUENCE [LARGE SCALE GENOMIC DNA]</scope>
    <source>
        <strain evidence="2">cv. CVL-1</strain>
        <tissue evidence="1">Whole seedling</tissue>
    </source>
</reference>
<name>A0A1R3J2T7_COCAP</name>
<keyword evidence="2" id="KW-1185">Reference proteome</keyword>
<dbReference type="PANTHER" id="PTHR48204">
    <property type="entry name" value="OS07G0265100 PROTEIN"/>
    <property type="match status" value="1"/>
</dbReference>
<dbReference type="Proteomes" id="UP000188268">
    <property type="component" value="Unassembled WGS sequence"/>
</dbReference>
<evidence type="ECO:0000313" key="2">
    <source>
        <dbReference type="Proteomes" id="UP000188268"/>
    </source>
</evidence>
<accession>A0A1R3J2T7</accession>
<sequence length="95" mass="10858">MELTSSNSEPPTKRLLFDRRYGWVYDEWKHPSEEALAGGRGMFCIVPLTKAFLKTASNSINLAANSVSKVLEKRDLLSPQVVQANLRDQLKRYKF</sequence>
<dbReference type="PANTHER" id="PTHR48204:SF1">
    <property type="entry name" value="OS07G0265100 PROTEIN"/>
    <property type="match status" value="1"/>
</dbReference>
<dbReference type="STRING" id="210143.A0A1R3J2T7"/>
<dbReference type="OMA" id="YRMNSSM"/>
<comment type="caution">
    <text evidence="1">The sequence shown here is derived from an EMBL/GenBank/DDBJ whole genome shotgun (WGS) entry which is preliminary data.</text>
</comment>
<proteinExistence type="predicted"/>
<dbReference type="Gramene" id="OMO89135">
    <property type="protein sequence ID" value="OMO89135"/>
    <property type="gene ID" value="CCACVL1_08002"/>
</dbReference>
<gene>
    <name evidence="1" type="ORF">CCACVL1_08002</name>
</gene>
<dbReference type="EMBL" id="AWWV01008821">
    <property type="protein sequence ID" value="OMO89135.1"/>
    <property type="molecule type" value="Genomic_DNA"/>
</dbReference>
<organism evidence="1 2">
    <name type="scientific">Corchorus capsularis</name>
    <name type="common">Jute</name>
    <dbReference type="NCBI Taxonomy" id="210143"/>
    <lineage>
        <taxon>Eukaryota</taxon>
        <taxon>Viridiplantae</taxon>
        <taxon>Streptophyta</taxon>
        <taxon>Embryophyta</taxon>
        <taxon>Tracheophyta</taxon>
        <taxon>Spermatophyta</taxon>
        <taxon>Magnoliopsida</taxon>
        <taxon>eudicotyledons</taxon>
        <taxon>Gunneridae</taxon>
        <taxon>Pentapetalae</taxon>
        <taxon>rosids</taxon>
        <taxon>malvids</taxon>
        <taxon>Malvales</taxon>
        <taxon>Malvaceae</taxon>
        <taxon>Grewioideae</taxon>
        <taxon>Apeibeae</taxon>
        <taxon>Corchorus</taxon>
    </lineage>
</organism>
<dbReference type="GO" id="GO:0006979">
    <property type="term" value="P:response to oxidative stress"/>
    <property type="evidence" value="ECO:0007669"/>
    <property type="project" value="EnsemblPlants"/>
</dbReference>